<proteinExistence type="predicted"/>
<evidence type="ECO:0000313" key="4">
    <source>
        <dbReference type="Proteomes" id="UP000297031"/>
    </source>
</evidence>
<dbReference type="OrthoDB" id="1043158at2"/>
<protein>
    <recommendedName>
        <fullName evidence="2">Lipocalin-like domain-containing protein</fullName>
    </recommendedName>
</protein>
<feature type="chain" id="PRO_5020748417" description="Lipocalin-like domain-containing protein" evidence="1">
    <location>
        <begin position="23"/>
        <end position="130"/>
    </location>
</feature>
<evidence type="ECO:0000313" key="3">
    <source>
        <dbReference type="EMBL" id="QCD35257.1"/>
    </source>
</evidence>
<keyword evidence="1" id="KW-0732">Signal</keyword>
<accession>A0A4V1D1H8</accession>
<dbReference type="Pfam" id="PF16585">
    <property type="entry name" value="Lipocalin_8"/>
    <property type="match status" value="1"/>
</dbReference>
<dbReference type="AlphaFoldDB" id="A0A4V1D1H8"/>
<dbReference type="Proteomes" id="UP000297031">
    <property type="component" value="Chromosome"/>
</dbReference>
<dbReference type="RefSeq" id="WP_135946164.1">
    <property type="nucleotide sequence ID" value="NZ_CP039393.1"/>
</dbReference>
<dbReference type="InterPro" id="IPR024311">
    <property type="entry name" value="Lipocalin-like"/>
</dbReference>
<name>A0A4V1D1H8_9BACT</name>
<reference evidence="3 4" key="1">
    <citation type="submission" date="2019-02" db="EMBL/GenBank/DDBJ databases">
        <title>Isolation and identification of novel species under the genus Muribaculum.</title>
        <authorList>
            <person name="Miyake S."/>
            <person name="Ding Y."/>
            <person name="Low A."/>
            <person name="Soh M."/>
            <person name="Seedorf H."/>
        </authorList>
    </citation>
    <scope>NUCLEOTIDE SEQUENCE [LARGE SCALE GENOMIC DNA]</scope>
    <source>
        <strain evidence="3 4">TLL-A4</strain>
    </source>
</reference>
<keyword evidence="4" id="KW-1185">Reference proteome</keyword>
<dbReference type="KEGG" id="mgod:E7746_04825"/>
<gene>
    <name evidence="3" type="ORF">E7746_04825</name>
</gene>
<evidence type="ECO:0000259" key="2">
    <source>
        <dbReference type="Pfam" id="PF16585"/>
    </source>
</evidence>
<dbReference type="PROSITE" id="PS51257">
    <property type="entry name" value="PROKAR_LIPOPROTEIN"/>
    <property type="match status" value="1"/>
</dbReference>
<sequence>MRYKLIQLVMAMVMTVVLSGCAKRSINGDLDGQWQIMKIEYTDGSVATPERTYYCFFLHTINLRSVGGPSIAGNFTYKGDDIKIEFPNGNVENLKLYGINGTAVDFKIRALSSSKMTLQSDYAIIDFRKF</sequence>
<dbReference type="EMBL" id="CP039393">
    <property type="protein sequence ID" value="QCD35257.1"/>
    <property type="molecule type" value="Genomic_DNA"/>
</dbReference>
<dbReference type="Gene3D" id="2.40.128.280">
    <property type="match status" value="1"/>
</dbReference>
<evidence type="ECO:0000256" key="1">
    <source>
        <dbReference type="SAM" id="SignalP"/>
    </source>
</evidence>
<organism evidence="3 4">
    <name type="scientific">Muribaculum gordoncarteri</name>
    <dbReference type="NCBI Taxonomy" id="2530390"/>
    <lineage>
        <taxon>Bacteria</taxon>
        <taxon>Pseudomonadati</taxon>
        <taxon>Bacteroidota</taxon>
        <taxon>Bacteroidia</taxon>
        <taxon>Bacteroidales</taxon>
        <taxon>Muribaculaceae</taxon>
        <taxon>Muribaculum</taxon>
    </lineage>
</organism>
<feature type="signal peptide" evidence="1">
    <location>
        <begin position="1"/>
        <end position="22"/>
    </location>
</feature>
<feature type="domain" description="Lipocalin-like" evidence="2">
    <location>
        <begin position="17"/>
        <end position="130"/>
    </location>
</feature>